<gene>
    <name evidence="7" type="ORF">R53529_LOCUS306</name>
    <name evidence="8" type="ORF">R53530_LOCUS795</name>
</gene>
<feature type="transmembrane region" description="Helical" evidence="6">
    <location>
        <begin position="155"/>
        <end position="184"/>
    </location>
</feature>
<dbReference type="EMBL" id="CAMXCM010000001">
    <property type="protein sequence ID" value="CAI3933614.1"/>
    <property type="molecule type" value="Genomic_DNA"/>
</dbReference>
<feature type="transmembrane region" description="Helical" evidence="6">
    <location>
        <begin position="28"/>
        <end position="46"/>
    </location>
</feature>
<dbReference type="PANTHER" id="PTHR21716">
    <property type="entry name" value="TRANSMEMBRANE PROTEIN"/>
    <property type="match status" value="1"/>
</dbReference>
<dbReference type="GeneID" id="83711826"/>
<evidence type="ECO:0000313" key="8">
    <source>
        <dbReference type="EMBL" id="CAI3933614.1"/>
    </source>
</evidence>
<accession>A0A9W4TN36</accession>
<dbReference type="AlphaFoldDB" id="A0A9W4TN36"/>
<keyword evidence="10" id="KW-1185">Reference proteome</keyword>
<dbReference type="InterPro" id="IPR002549">
    <property type="entry name" value="AI-2E-like"/>
</dbReference>
<feature type="transmembrane region" description="Helical" evidence="6">
    <location>
        <begin position="205"/>
        <end position="227"/>
    </location>
</feature>
<evidence type="ECO:0000256" key="1">
    <source>
        <dbReference type="ARBA" id="ARBA00004141"/>
    </source>
</evidence>
<feature type="transmembrane region" description="Helical" evidence="6">
    <location>
        <begin position="267"/>
        <end position="288"/>
    </location>
</feature>
<comment type="similarity">
    <text evidence="2">Belongs to the autoinducer-2 exporter (AI-2E) (TC 2.A.86) family.</text>
</comment>
<feature type="transmembrane region" description="Helical" evidence="6">
    <location>
        <begin position="308"/>
        <end position="334"/>
    </location>
</feature>
<name>A0A9W4TN36_9PROT</name>
<dbReference type="PROSITE" id="PS51257">
    <property type="entry name" value="PROKAR_LIPOPROTEIN"/>
    <property type="match status" value="1"/>
</dbReference>
<comment type="subcellular location">
    <subcellularLocation>
        <location evidence="1">Membrane</location>
        <topology evidence="1">Multi-pass membrane protein</topology>
    </subcellularLocation>
</comment>
<dbReference type="Proteomes" id="UP001154255">
    <property type="component" value="Unassembled WGS sequence"/>
</dbReference>
<dbReference type="EMBL" id="CAMXCS010000001">
    <property type="protein sequence ID" value="CAI3927245.1"/>
    <property type="molecule type" value="Genomic_DNA"/>
</dbReference>
<keyword evidence="3 6" id="KW-0812">Transmembrane</keyword>
<evidence type="ECO:0000313" key="10">
    <source>
        <dbReference type="Proteomes" id="UP001154259"/>
    </source>
</evidence>
<evidence type="ECO:0000313" key="9">
    <source>
        <dbReference type="Proteomes" id="UP001154255"/>
    </source>
</evidence>
<sequence length="344" mass="37567">MNKRVILYILLAAIAYGCWLILNPLFSSILWAGIISFATWPIYVFFRKYIGKVCAALLMTIFCGLCMVMPVVILSAAIIDDVPRVVQTISSATSSINFVSPPHWMQHIPIINKYLAKTWENGAEHLLSIGDTLRPYLYDITRASFSVFLQTIGGFIQFAFALFISFFFWLGGDYVGEIILALIYKVAGPSSKHLVEMTNKTILGTVYGIIGTALLQGILTGCGLALFDIPEPVLLGGIAAFLSLFPIGAPVVWIPAVIWLGFYHHQIVSALLLLIYGIVIISGVEHIIRPMFISSGNKLPYLLSVLGILGGVLAFGGLGIFLGPVLLGLGYTLTIEFSKESIEK</sequence>
<feature type="transmembrane region" description="Helical" evidence="6">
    <location>
        <begin position="233"/>
        <end position="260"/>
    </location>
</feature>
<evidence type="ECO:0000256" key="5">
    <source>
        <dbReference type="ARBA" id="ARBA00023136"/>
    </source>
</evidence>
<evidence type="ECO:0000256" key="6">
    <source>
        <dbReference type="SAM" id="Phobius"/>
    </source>
</evidence>
<evidence type="ECO:0000313" key="7">
    <source>
        <dbReference type="EMBL" id="CAI3927245.1"/>
    </source>
</evidence>
<dbReference type="GO" id="GO:0016020">
    <property type="term" value="C:membrane"/>
    <property type="evidence" value="ECO:0007669"/>
    <property type="project" value="UniProtKB-SubCell"/>
</dbReference>
<comment type="caution">
    <text evidence="8">The sequence shown here is derived from an EMBL/GenBank/DDBJ whole genome shotgun (WGS) entry which is preliminary data.</text>
</comment>
<dbReference type="Proteomes" id="UP001154259">
    <property type="component" value="Unassembled WGS sequence"/>
</dbReference>
<keyword evidence="5 6" id="KW-0472">Membrane</keyword>
<dbReference type="PANTHER" id="PTHR21716:SF4">
    <property type="entry name" value="TRANSMEMBRANE PROTEIN 245"/>
    <property type="match status" value="1"/>
</dbReference>
<dbReference type="RefSeq" id="WP_271788758.1">
    <property type="nucleotide sequence ID" value="NZ_CAMXCJ010000002.1"/>
</dbReference>
<organism evidence="8 9">
    <name type="scientific">Commensalibacter communis</name>
    <dbReference type="NCBI Taxonomy" id="2972786"/>
    <lineage>
        <taxon>Bacteria</taxon>
        <taxon>Pseudomonadati</taxon>
        <taxon>Pseudomonadota</taxon>
        <taxon>Alphaproteobacteria</taxon>
        <taxon>Acetobacterales</taxon>
        <taxon>Acetobacteraceae</taxon>
    </lineage>
</organism>
<dbReference type="Pfam" id="PF01594">
    <property type="entry name" value="AI-2E_transport"/>
    <property type="match status" value="1"/>
</dbReference>
<reference evidence="8" key="1">
    <citation type="submission" date="2022-10" db="EMBL/GenBank/DDBJ databases">
        <authorList>
            <person name="Botero Cardona J."/>
        </authorList>
    </citation>
    <scope>NUCLEOTIDE SEQUENCE</scope>
    <source>
        <strain evidence="8">LMG 31819</strain>
        <strain evidence="7">R-53529</strain>
    </source>
</reference>
<feature type="transmembrane region" description="Helical" evidence="6">
    <location>
        <begin position="5"/>
        <end position="22"/>
    </location>
</feature>
<protein>
    <submittedName>
        <fullName evidence="8">Predicted PurR-regulated permease PerM (PerM)</fullName>
    </submittedName>
</protein>
<evidence type="ECO:0000256" key="3">
    <source>
        <dbReference type="ARBA" id="ARBA00022692"/>
    </source>
</evidence>
<evidence type="ECO:0000256" key="2">
    <source>
        <dbReference type="ARBA" id="ARBA00009773"/>
    </source>
</evidence>
<feature type="transmembrane region" description="Helical" evidence="6">
    <location>
        <begin position="53"/>
        <end position="79"/>
    </location>
</feature>
<keyword evidence="4 6" id="KW-1133">Transmembrane helix</keyword>
<evidence type="ECO:0000256" key="4">
    <source>
        <dbReference type="ARBA" id="ARBA00022989"/>
    </source>
</evidence>
<proteinExistence type="inferred from homology"/>